<dbReference type="Gene3D" id="3.90.550.10">
    <property type="entry name" value="Spore Coat Polysaccharide Biosynthesis Protein SpsA, Chain A"/>
    <property type="match status" value="1"/>
</dbReference>
<dbReference type="KEGG" id="msd:MYSTI_04347"/>
<name>L7UCP7_MYXSD</name>
<dbReference type="STRING" id="1278073.MYSTI_04347"/>
<evidence type="ECO:0008006" key="3">
    <source>
        <dbReference type="Google" id="ProtNLM"/>
    </source>
</evidence>
<dbReference type="PATRIC" id="fig|1278073.3.peg.4415"/>
<dbReference type="AlphaFoldDB" id="L7UCP7"/>
<evidence type="ECO:0000313" key="1">
    <source>
        <dbReference type="EMBL" id="AGC45645.1"/>
    </source>
</evidence>
<accession>L7UCP7</accession>
<keyword evidence="2" id="KW-1185">Reference proteome</keyword>
<dbReference type="HOGENOM" id="CLU_1026104_0_0_7"/>
<dbReference type="OrthoDB" id="9815923at2"/>
<dbReference type="SUPFAM" id="SSF53448">
    <property type="entry name" value="Nucleotide-diphospho-sugar transferases"/>
    <property type="match status" value="1"/>
</dbReference>
<dbReference type="RefSeq" id="WP_015349905.1">
    <property type="nucleotide sequence ID" value="NC_020126.1"/>
</dbReference>
<gene>
    <name evidence="1" type="ordered locus">MYSTI_04347</name>
</gene>
<reference evidence="1 2" key="1">
    <citation type="journal article" date="2013" name="Genome Announc.">
        <title>Complete genome sequence of Myxococcus stipitatus strain DSM 14675, a fruiting myxobacterium.</title>
        <authorList>
            <person name="Huntley S."/>
            <person name="Kneip S."/>
            <person name="Treuner-Lange A."/>
            <person name="Sogaard-Andersen L."/>
        </authorList>
    </citation>
    <scope>NUCLEOTIDE SEQUENCE [LARGE SCALE GENOMIC DNA]</scope>
    <source>
        <strain evidence="2">DSM 14675 / JCM 12634 / Mx s8</strain>
    </source>
</reference>
<protein>
    <recommendedName>
        <fullName evidence="3">Group 2 family glycosyl transferase</fullName>
    </recommendedName>
</protein>
<sequence length="271" mass="31471">MLVAVMQLRNEDYHLRGCLAHLRDHVDAIIALDDGSTDNTRAVLSAEPKVAEVLTNPARAEMEGWDELGNRTRLLERAKALGARWVLCCDADERFEQDFLVRLPEVLRKAERRNRPLVTLRYRELWDGVAQYRSDGLWGKKTRCCAFPLPDTLTFKGKRHTKFHGVWYPQELERARHLVVPHNLYHLRMVKAEDRLARRERYEQLDPGSKYQRLGYDYLTDAKGLKLTSLGWGQEYAFDTLPADLRSRYPVEARGPGPLGGLRRLFRSWLS</sequence>
<dbReference type="Pfam" id="PF13704">
    <property type="entry name" value="Glyco_tranf_2_4"/>
    <property type="match status" value="1"/>
</dbReference>
<dbReference type="Proteomes" id="UP000011131">
    <property type="component" value="Chromosome"/>
</dbReference>
<proteinExistence type="predicted"/>
<dbReference type="InterPro" id="IPR029044">
    <property type="entry name" value="Nucleotide-diphossugar_trans"/>
</dbReference>
<dbReference type="EMBL" id="CP004025">
    <property type="protein sequence ID" value="AGC45645.1"/>
    <property type="molecule type" value="Genomic_DNA"/>
</dbReference>
<dbReference type="eggNOG" id="COG3306">
    <property type="taxonomic scope" value="Bacteria"/>
</dbReference>
<organism evidence="1 2">
    <name type="scientific">Myxococcus stipitatus (strain DSM 14675 / JCM 12634 / Mx s8)</name>
    <dbReference type="NCBI Taxonomy" id="1278073"/>
    <lineage>
        <taxon>Bacteria</taxon>
        <taxon>Pseudomonadati</taxon>
        <taxon>Myxococcota</taxon>
        <taxon>Myxococcia</taxon>
        <taxon>Myxococcales</taxon>
        <taxon>Cystobacterineae</taxon>
        <taxon>Myxococcaceae</taxon>
        <taxon>Myxococcus</taxon>
    </lineage>
</organism>
<evidence type="ECO:0000313" key="2">
    <source>
        <dbReference type="Proteomes" id="UP000011131"/>
    </source>
</evidence>